<evidence type="ECO:0000313" key="1">
    <source>
        <dbReference type="EMBL" id="ARF08067.1"/>
    </source>
</evidence>
<reference evidence="1" key="1">
    <citation type="journal article" date="2017" name="Science">
        <title>Giant viruses with an expanded complement of translation system components.</title>
        <authorList>
            <person name="Schulz F."/>
            <person name="Yutin N."/>
            <person name="Ivanova N.N."/>
            <person name="Ortega D.R."/>
            <person name="Lee T.K."/>
            <person name="Vierheilig J."/>
            <person name="Daims H."/>
            <person name="Horn M."/>
            <person name="Wagner M."/>
            <person name="Jensen G.J."/>
            <person name="Kyrpides N.C."/>
            <person name="Koonin E.V."/>
            <person name="Woyke T."/>
        </authorList>
    </citation>
    <scope>NUCLEOTIDE SEQUENCE</scope>
    <source>
        <strain evidence="1">CTV1</strain>
    </source>
</reference>
<name>A0A1V0S8N2_9VIRU</name>
<accession>A0A1V0S8N2</accession>
<protein>
    <submittedName>
        <fullName evidence="1">Uncharacterized protein</fullName>
    </submittedName>
</protein>
<sequence>MDKHFLNVIKYSDELVKNYSDDYKLKLLDDLHKILCVEWFDVDLINKLKSNTKLLEPFQVDSTLYNQIIHKQRFNVRG</sequence>
<dbReference type="EMBL" id="KY684083">
    <property type="protein sequence ID" value="ARF08067.1"/>
    <property type="molecule type" value="Genomic_DNA"/>
</dbReference>
<proteinExistence type="predicted"/>
<gene>
    <name evidence="1" type="ORF">Catovirus_1_117</name>
</gene>
<organism evidence="1">
    <name type="scientific">Catovirus CTV1</name>
    <dbReference type="NCBI Taxonomy" id="1977631"/>
    <lineage>
        <taxon>Viruses</taxon>
        <taxon>Varidnaviria</taxon>
        <taxon>Bamfordvirae</taxon>
        <taxon>Nucleocytoviricota</taxon>
        <taxon>Megaviricetes</taxon>
        <taxon>Imitervirales</taxon>
        <taxon>Mimiviridae</taxon>
        <taxon>Klosneuvirinae</taxon>
        <taxon>Catovirus</taxon>
    </lineage>
</organism>